<sequence length="1639" mass="170578">MATPGVELQPSAKPEGERRQNDGLQAQDALPACNSAAQAAGKALRAQTMARDAPDEVLRPTDDEDYIEYREQTDMREPYRIPAEYLVGTKRYVGPGVADTPLVVFINAKSGGRVGPRLLTVLFRSLGSAQVFDLAESRPAPVLRTIWDNLLAREEQGDALAGHVRRNLRILAAGGDGTVTWLLKTIRELQLEPQPAVAIMPLGTGNDLALNFGWGNAFLERWIAAPQLYATLTRIADAQPRHLDCWDVSITAPDASYFPELPYALAPAPDKPNEVRGMFWNYFSIGLDAEAAYGFHTLRESHSWAASSRLANQAWYSWYSCTSGWFCGAQPLTNKMRLRVRDDPGSEWREVAVPRRVRALVLLNIQSYGGGRDIVGLGDTTLLRGQEFKQAPIFDDGLIEVVGFGSGWHAALTMAQVSSKVHATRLAQCREIELQLEAQGRVKGELGDTHMQVDGEPWRQPIPAAPAARRPRPAGLQQSGGSATGASAAAAAGGSGEEAERQRVVVHVRYAGQSLMLLNSEDPQGIRRARNLAARSAQGSGSSRDARSIHRRSLDDAGLLHMATSAGAGAPLPTAASLGSMGRSASVSNPFDVTELLARISLLSATPTPPPALASAGSGGGPRCLSTDGVNRMQWVQPSGPRRMGEGVEDVEQGVVLAQPSPTGGALLRVTLLAAGFLVGPSGSSVREICRATGADIKSWTADPDEQCTRSCRVFRVEGSRQGVARAVGIMCDAVARYKELCEGAYAGKSVSRIQHVGGVDFSYQPPPRSIVPFAAALKGQSSARRQGSGRQGSTGAPSAKPPAAPRKGSMGRSGSLGAPPASSVPVPSATLSRSASVPQPDPAGSAAVPQAASPPTGDRHGSGGHHRRSSDFGASASASRMGSAQGDHKGDGPGGTQPMARSSSDAVGVHRSSSVEAPCGQGQHISQPMAPARASKLEKDDVMRSLFGAPDGPSAPAAPQPAPVVDVTALLQQLMVQEAQQQASASNLLGQQGVRGGYELTEPGILLPASLSPLAPAPQPLPPFSAGLASVEAQLAAQGLTGSTSMLAAVAAAWQSSPARPAVNSVDELLQLAAAGLLGPLGSHAGGAGPGRQPSVGHPPLAAERSVPLAPYPSMDGAVDAAMAMAAAPRPAVPTSRGNSPPGQEQHLPLSAFQTTSFTPFASVGSPPSDAGLASPHSGRSSESSSRGGPGTVVEQQEPATPRQRRPAADITGTLASAFALLPGGGELAGEPQGPAGEEGDRLSPFSAAPFLPLSGAALARAASTPGPQGSCSSIDRLHGMLALARANSYAAPSEPDAVDAVAPPAHPDELGALEPQFAIPAPSHGSLFASAFSPRPRGLRQAPSLPTPPLAPPRPAARLGSRSASIGGALGGSANIYNEVDRMTVAARTGVAASGATRRVTSMRRTVKAKPVKSDSVWYGPDRPKFLGPFSDGLVPAYLTGEFPGDYGWDTSGLSADPETFKKYRTIEVIHARWAMLGALGCIFPEVLEKYSGVQFGEAVWFKAGAQIFADGGLNYLGNSGLVHAQSIVATLVVQVLLMGAVEIYRANGEGPNGFGEGQDTLYPGGAFDPLGLADDPDTLAELKVKEIKNGRLAMLSMLGFFVQAIVTGKGPLDNLLQHLEEPGEFNFYALYANSLA</sequence>
<dbReference type="Pfam" id="PF00013">
    <property type="entry name" value="KH_1"/>
    <property type="match status" value="1"/>
</dbReference>
<dbReference type="Pfam" id="PF00504">
    <property type="entry name" value="Chloroa_b-bind"/>
    <property type="match status" value="1"/>
</dbReference>
<accession>A0A2P6U5M3</accession>
<feature type="binding site" evidence="15">
    <location>
        <position position="1519"/>
    </location>
    <ligand>
        <name>chlorophyll a</name>
        <dbReference type="ChEBI" id="CHEBI:58416"/>
        <label>3</label>
    </ligand>
</feature>
<dbReference type="InterPro" id="IPR000756">
    <property type="entry name" value="Diacylglycerol_kin_accessory"/>
</dbReference>
<evidence type="ECO:0000256" key="6">
    <source>
        <dbReference type="ARBA" id="ARBA00022991"/>
    </source>
</evidence>
<dbReference type="EC" id="2.7.1.107" evidence="9"/>
<name>A0A2P6U5M3_CHLSO</name>
<keyword evidence="5 10" id="KW-0934">Plastid</keyword>
<evidence type="ECO:0000313" key="13">
    <source>
        <dbReference type="EMBL" id="PRW61582.1"/>
    </source>
</evidence>
<dbReference type="EMBL" id="LHPG02000001">
    <property type="protein sequence ID" value="PRW61582.1"/>
    <property type="molecule type" value="Genomic_DNA"/>
</dbReference>
<feature type="compositionally biased region" description="Polar residues" evidence="11">
    <location>
        <begin position="900"/>
        <end position="916"/>
    </location>
</feature>
<dbReference type="InterPro" id="IPR017438">
    <property type="entry name" value="ATP-NAD_kinase_N"/>
</dbReference>
<keyword evidence="9" id="KW-0547">Nucleotide-binding</keyword>
<feature type="region of interest" description="Disordered" evidence="11">
    <location>
        <begin position="779"/>
        <end position="938"/>
    </location>
</feature>
<keyword evidence="15" id="KW-0002">3D-structure</keyword>
<dbReference type="InterPro" id="IPR001344">
    <property type="entry name" value="Chloro_AB-bd_pln"/>
</dbReference>
<comment type="caution">
    <text evidence="13">The sequence shown here is derived from an EMBL/GenBank/DDBJ whole genome shotgun (WGS) entry which is preliminary data.</text>
</comment>
<evidence type="ECO:0000256" key="9">
    <source>
        <dbReference type="RuleBase" id="RU361128"/>
    </source>
</evidence>
<feature type="binding site" evidence="15">
    <location>
        <position position="1529"/>
    </location>
    <ligand>
        <name>chlorophyll b</name>
        <dbReference type="ChEBI" id="CHEBI:61721"/>
        <label>5</label>
    </ligand>
</feature>
<feature type="binding site" evidence="7">
    <location>
        <position position="1509"/>
    </location>
    <ligand>
        <name>chlorophyll a</name>
        <dbReference type="ChEBI" id="CHEBI:58416"/>
        <label>1</label>
    </ligand>
</feature>
<feature type="compositionally biased region" description="Pro residues" evidence="11">
    <location>
        <begin position="1347"/>
        <end position="1357"/>
    </location>
</feature>
<dbReference type="GO" id="GO:0007200">
    <property type="term" value="P:phospholipase C-activating G protein-coupled receptor signaling pathway"/>
    <property type="evidence" value="ECO:0007669"/>
    <property type="project" value="InterPro"/>
</dbReference>
<dbReference type="Pfam" id="PF00609">
    <property type="entry name" value="DAGK_acc"/>
    <property type="match status" value="1"/>
</dbReference>
<feature type="region of interest" description="Disordered" evidence="11">
    <location>
        <begin position="1224"/>
        <end position="1249"/>
    </location>
</feature>
<feature type="binding site" evidence="15">
    <location>
        <position position="1509"/>
    </location>
    <ligand>
        <name>chlorophyll a</name>
        <dbReference type="ChEBI" id="CHEBI:58416"/>
        <label>3</label>
    </ligand>
</feature>
<feature type="region of interest" description="Disordered" evidence="11">
    <location>
        <begin position="1085"/>
        <end position="1110"/>
    </location>
</feature>
<feature type="binding site" evidence="15">
    <location>
        <position position="1548"/>
    </location>
    <ligand>
        <name>chlorophyll b</name>
        <dbReference type="ChEBI" id="CHEBI:61721"/>
        <label>2</label>
    </ligand>
</feature>
<feature type="binding site" evidence="15">
    <location>
        <position position="1589"/>
    </location>
    <ligand>
        <name>chlorophyll a</name>
        <dbReference type="ChEBI" id="CHEBI:58416"/>
        <label>4</label>
        <note>axial binding residue</note>
    </ligand>
    <ligandPart>
        <name>Mg</name>
        <dbReference type="ChEBI" id="CHEBI:25107"/>
    </ligandPart>
</feature>
<dbReference type="Gene3D" id="2.60.200.40">
    <property type="match status" value="1"/>
</dbReference>
<dbReference type="GO" id="GO:0016168">
    <property type="term" value="F:chlorophyll binding"/>
    <property type="evidence" value="ECO:0007669"/>
    <property type="project" value="UniProtKB-KW"/>
</dbReference>
<feature type="compositionally biased region" description="Low complexity" evidence="11">
    <location>
        <begin position="874"/>
        <end position="886"/>
    </location>
</feature>
<dbReference type="GO" id="GO:0009522">
    <property type="term" value="C:photosystem I"/>
    <property type="evidence" value="ECO:0007669"/>
    <property type="project" value="UniProtKB-KW"/>
</dbReference>
<feature type="binding site" description="axial binding residue" evidence="7">
    <location>
        <position position="1529"/>
    </location>
    <ligand>
        <name>chlorophyll b</name>
        <dbReference type="ChEBI" id="CHEBI:61721"/>
        <label>1</label>
    </ligand>
    <ligandPart>
        <name>Mg</name>
        <dbReference type="ChEBI" id="CHEBI:25107"/>
    </ligandPart>
</feature>
<dbReference type="InterPro" id="IPR022796">
    <property type="entry name" value="Chloroa_b-bind"/>
</dbReference>
<proteinExistence type="evidence at protein level"/>
<dbReference type="SMART" id="SM00045">
    <property type="entry name" value="DAGKa"/>
    <property type="match status" value="1"/>
</dbReference>
<comment type="function">
    <text evidence="10">The light-harvesting complex (LHC) functions as a light receptor, it captures and delivers excitation energy to photosystems with which it is closely associated.</text>
</comment>
<feature type="binding site" evidence="15">
    <location>
        <position position="1621"/>
    </location>
    <ligand>
        <name>chlorophyll a</name>
        <dbReference type="ChEBI" id="CHEBI:58416"/>
        <label>6</label>
        <note>axial binding residue</note>
    </ligand>
    <ligandPart>
        <name>Mg</name>
        <dbReference type="ChEBI" id="CHEBI:25107"/>
    </ligandPart>
</feature>
<feature type="region of interest" description="Disordered" evidence="11">
    <location>
        <begin position="1"/>
        <end position="27"/>
    </location>
</feature>
<dbReference type="InterPro" id="IPR001206">
    <property type="entry name" value="Diacylglycerol_kinase_cat_dom"/>
</dbReference>
<evidence type="ECO:0000256" key="11">
    <source>
        <dbReference type="SAM" id="MobiDB-lite"/>
    </source>
</evidence>
<reference evidence="13 14" key="1">
    <citation type="journal article" date="2018" name="Plant J.">
        <title>Genome sequences of Chlorella sorokiniana UTEX 1602 and Micractinium conductrix SAG 241.80: implications to maltose excretion by a green alga.</title>
        <authorList>
            <person name="Arriola M.B."/>
            <person name="Velmurugan N."/>
            <person name="Zhang Y."/>
            <person name="Plunkett M.H."/>
            <person name="Hondzo H."/>
            <person name="Barney B.M."/>
        </authorList>
    </citation>
    <scope>NUCLEOTIDE SEQUENCE [LARGE SCALE GENOMIC DNA]</scope>
    <source>
        <strain evidence="14">UTEX 1602</strain>
    </source>
</reference>
<feature type="binding site" evidence="15">
    <location>
        <position position="1449"/>
    </location>
    <ligand>
        <name>chlorophyll a</name>
        <dbReference type="ChEBI" id="CHEBI:58416"/>
        <label>1</label>
    </ligand>
</feature>
<feature type="domain" description="DAGKc" evidence="12">
    <location>
        <begin position="97"/>
        <end position="253"/>
    </location>
</feature>
<feature type="binding site" evidence="15">
    <location>
        <position position="1592"/>
    </location>
    <ligand>
        <name>chlorophyll a</name>
        <dbReference type="ChEBI" id="CHEBI:58416"/>
        <label>5</label>
        <note>axial binding residue</note>
    </ligand>
    <ligandPart>
        <name>Mg</name>
        <dbReference type="ChEBI" id="CHEBI:25107"/>
    </ligandPart>
</feature>
<dbReference type="GO" id="GO:0004143">
    <property type="term" value="F:ATP-dependent diacylglycerol kinase activity"/>
    <property type="evidence" value="ECO:0007669"/>
    <property type="project" value="UniProtKB-EC"/>
</dbReference>
<feature type="binding site" evidence="15">
    <location>
        <position position="1450"/>
    </location>
    <ligand>
        <name>chlorophyll a</name>
        <dbReference type="ChEBI" id="CHEBI:58416"/>
        <label>1</label>
    </ligand>
</feature>
<keyword evidence="6 10" id="KW-0157">Chromophore</keyword>
<feature type="binding site" evidence="15">
    <location>
        <position position="1470"/>
    </location>
    <ligand>
        <name>chlorophyll a</name>
        <dbReference type="ChEBI" id="CHEBI:58416"/>
        <label>1</label>
        <note>axial binding residue</note>
    </ligand>
    <ligandPart>
        <name>Mg</name>
        <dbReference type="ChEBI" id="CHEBI:25107"/>
    </ligandPart>
</feature>
<comment type="similarity">
    <text evidence="1 9">Belongs to the eukaryotic diacylglycerol kinase family.</text>
</comment>
<feature type="binding site" evidence="7">
    <location>
        <position position="1621"/>
    </location>
    <ligand>
        <name>chlorophyll a</name>
        <dbReference type="ChEBI" id="CHEBI:58416"/>
        <label>1</label>
    </ligand>
</feature>
<feature type="binding site" evidence="15">
    <location>
        <position position="1588"/>
    </location>
    <ligand>
        <name>chlorophyll a</name>
        <dbReference type="ChEBI" id="CHEBI:58416"/>
        <label>5</label>
    </ligand>
</feature>
<feature type="binding site" evidence="15">
    <location>
        <position position="1475"/>
    </location>
    <ligand>
        <name>chlorophyll b</name>
        <dbReference type="ChEBI" id="CHEBI:61721"/>
        <label>3</label>
    </ligand>
</feature>
<keyword evidence="10" id="KW-0604">Photosystem II</keyword>
<feature type="binding site" evidence="7">
    <location>
        <position position="1592"/>
    </location>
    <ligand>
        <name>chlorophyll a</name>
        <dbReference type="ChEBI" id="CHEBI:58416"/>
        <label>1</label>
    </ligand>
</feature>
<feature type="binding site" evidence="15">
    <location>
        <position position="1638"/>
    </location>
    <ligand>
        <name>chlorophyll a</name>
        <dbReference type="ChEBI" id="CHEBI:58416"/>
        <label>7</label>
        <note>axial binding residue</note>
    </ligand>
    <ligandPart>
        <name>Mg</name>
        <dbReference type="ChEBI" id="CHEBI:25107"/>
    </ligandPart>
</feature>
<feature type="binding site" evidence="15">
    <location>
        <position position="1528"/>
    </location>
    <ligand>
        <name>chlorophyll b</name>
        <dbReference type="ChEBI" id="CHEBI:61721"/>
        <label>5</label>
    </ligand>
</feature>
<feature type="binding site" evidence="7">
    <location>
        <position position="1473"/>
    </location>
    <ligand>
        <name>chlorophyll a</name>
        <dbReference type="ChEBI" id="CHEBI:58416"/>
        <label>1</label>
    </ligand>
</feature>
<dbReference type="SUPFAM" id="SSF111331">
    <property type="entry name" value="NAD kinase/diacylglycerol kinase-like"/>
    <property type="match status" value="1"/>
</dbReference>
<feature type="region of interest" description="Disordered" evidence="11">
    <location>
        <begin position="1331"/>
        <end position="1363"/>
    </location>
</feature>
<feature type="binding site" description="axial binding residue" evidence="7">
    <location>
        <position position="1545"/>
    </location>
    <ligand>
        <name>chlorophyll b</name>
        <dbReference type="ChEBI" id="CHEBI:61721"/>
        <label>1</label>
    </ligand>
    <ligandPart>
        <name>Mg</name>
        <dbReference type="ChEBI" id="CHEBI:25107"/>
    </ligandPart>
</feature>
<dbReference type="PANTHER" id="PTHR21649">
    <property type="entry name" value="CHLOROPHYLL A/B BINDING PROTEIN"/>
    <property type="match status" value="1"/>
</dbReference>
<reference evidence="15" key="2">
    <citation type="journal article" date="2023" name="Cells">
        <title>Structure of &lt;i&gt;Chlorella ohadii&lt;/i&gt; Photosystem II Reveals Protective Mechanisms against Environmental Stress.</title>
        <authorList>
            <person name="Fadeeva M."/>
            <person name="Klaiman D."/>
            <person name="Caspy I."/>
            <person name="Nelson N."/>
        </authorList>
    </citation>
    <scope>STRUCTURE BY ELECTRON MICROSCOPY (2.73 ANGSTROMS) OF 1419-1639 IN COMPLEX WITH CHLOROPHYLL A AND CHLOROPHYLL B</scope>
</reference>
<dbReference type="InterPro" id="IPR004088">
    <property type="entry name" value="KH_dom_type_1"/>
</dbReference>
<evidence type="ECO:0000256" key="4">
    <source>
        <dbReference type="ARBA" id="ARBA00022531"/>
    </source>
</evidence>
<feature type="compositionally biased region" description="Low complexity" evidence="11">
    <location>
        <begin position="814"/>
        <end position="833"/>
    </location>
</feature>
<feature type="binding site" description="axial binding residue" evidence="7">
    <location>
        <position position="1537"/>
    </location>
    <ligand>
        <name>chlorophyll b</name>
        <dbReference type="ChEBI" id="CHEBI:61721"/>
        <label>1</label>
    </ligand>
    <ligandPart>
        <name>Mg</name>
        <dbReference type="ChEBI" id="CHEBI:25107"/>
    </ligandPart>
</feature>
<organism evidence="13 14">
    <name type="scientific">Chlorella sorokiniana</name>
    <name type="common">Freshwater green alga</name>
    <dbReference type="NCBI Taxonomy" id="3076"/>
    <lineage>
        <taxon>Eukaryota</taxon>
        <taxon>Viridiplantae</taxon>
        <taxon>Chlorophyta</taxon>
        <taxon>core chlorophytes</taxon>
        <taxon>Trebouxiophyceae</taxon>
        <taxon>Chlorellales</taxon>
        <taxon>Chlorellaceae</taxon>
        <taxon>Chlorella clade</taxon>
        <taxon>Chlorella</taxon>
    </lineage>
</organism>
<feature type="binding site" description="axial binding residue" evidence="7">
    <location>
        <position position="1475"/>
    </location>
    <ligand>
        <name>chlorophyll b</name>
        <dbReference type="ChEBI" id="CHEBI:61721"/>
        <label>1</label>
    </ligand>
    <ligandPart>
        <name>Mg</name>
        <dbReference type="ChEBI" id="CHEBI:25107"/>
    </ligandPart>
</feature>
<dbReference type="PDB" id="8BD3">
    <property type="method" value="EM"/>
    <property type="resolution" value="2.73 A"/>
    <property type="chains" value="Y/y=1419-1639"/>
</dbReference>
<dbReference type="PROSITE" id="PS50084">
    <property type="entry name" value="KH_TYPE_1"/>
    <property type="match status" value="1"/>
</dbReference>
<dbReference type="STRING" id="3076.A0A2P6U5M3"/>
<feature type="binding site" evidence="15">
    <location>
        <position position="1525"/>
    </location>
    <ligand>
        <name>chlorophyll b</name>
        <dbReference type="ChEBI" id="CHEBI:61721"/>
        <label>5</label>
        <note>axial binding residue</note>
    </ligand>
    <ligandPart>
        <name>Mg</name>
        <dbReference type="ChEBI" id="CHEBI:25107"/>
    </ligandPart>
</feature>
<dbReference type="Pfam" id="PF00781">
    <property type="entry name" value="DAGK_cat"/>
    <property type="match status" value="1"/>
</dbReference>
<dbReference type="CDD" id="cd00105">
    <property type="entry name" value="KH-I"/>
    <property type="match status" value="1"/>
</dbReference>
<feature type="binding site" evidence="7 15">
    <location>
        <position position="1594"/>
    </location>
    <ligand>
        <name>chlorophyll a</name>
        <dbReference type="ChEBI" id="CHEBI:58416"/>
        <label>1</label>
    </ligand>
</feature>
<dbReference type="Gene3D" id="3.30.1370.10">
    <property type="entry name" value="K Homology domain, type 1"/>
    <property type="match status" value="1"/>
</dbReference>
<evidence type="ECO:0000259" key="12">
    <source>
        <dbReference type="PROSITE" id="PS50146"/>
    </source>
</evidence>
<feature type="binding site" description="axial binding residue" evidence="7">
    <location>
        <position position="1525"/>
    </location>
    <ligand>
        <name>chlorophyll b</name>
        <dbReference type="ChEBI" id="CHEBI:61721"/>
        <label>1</label>
    </ligand>
    <ligandPart>
        <name>Mg</name>
        <dbReference type="ChEBI" id="CHEBI:25107"/>
    </ligandPart>
</feature>
<feature type="binding site" evidence="15">
    <location>
        <position position="1473"/>
    </location>
    <ligand>
        <name>chlorophyll a</name>
        <dbReference type="ChEBI" id="CHEBI:58416"/>
        <label>2</label>
        <note>axial binding residue</note>
    </ligand>
    <ligandPart>
        <name>Mg</name>
        <dbReference type="ChEBI" id="CHEBI:25107"/>
    </ligandPart>
</feature>
<feature type="binding site" evidence="7 15">
    <location>
        <position position="1451"/>
    </location>
    <ligand>
        <name>chlorophyll a</name>
        <dbReference type="ChEBI" id="CHEBI:58416"/>
        <label>1</label>
    </ligand>
</feature>
<keyword evidence="9" id="KW-0067">ATP-binding</keyword>
<feature type="binding site" evidence="15">
    <location>
        <position position="1507"/>
    </location>
    <ligand>
        <name>chlorophyll b</name>
        <dbReference type="ChEBI" id="CHEBI:61721"/>
        <label>4</label>
    </ligand>
</feature>
<feature type="compositionally biased region" description="Low complexity" evidence="11">
    <location>
        <begin position="1176"/>
        <end position="1188"/>
    </location>
</feature>
<evidence type="ECO:0000256" key="1">
    <source>
        <dbReference type="ARBA" id="ARBA00009280"/>
    </source>
</evidence>
<feature type="compositionally biased region" description="Low complexity" evidence="11">
    <location>
        <begin position="780"/>
        <end position="799"/>
    </location>
</feature>
<dbReference type="InterPro" id="IPR036612">
    <property type="entry name" value="KH_dom_type_1_sf"/>
</dbReference>
<dbReference type="SUPFAM" id="SSF54791">
    <property type="entry name" value="Eukaryotic type KH-domain (KH-domain type I)"/>
    <property type="match status" value="1"/>
</dbReference>
<dbReference type="OrthoDB" id="242257at2759"/>
<evidence type="ECO:0000313" key="14">
    <source>
        <dbReference type="Proteomes" id="UP000239899"/>
    </source>
</evidence>
<dbReference type="SUPFAM" id="SSF103511">
    <property type="entry name" value="Chlorophyll a-b binding protein"/>
    <property type="match status" value="1"/>
</dbReference>
<feature type="binding site" evidence="7 15">
    <location>
        <position position="1457"/>
    </location>
    <ligand>
        <name>chlorophyll a</name>
        <dbReference type="ChEBI" id="CHEBI:58416"/>
        <label>1</label>
    </ligand>
</feature>
<keyword evidence="2 7" id="KW-0148">Chlorophyll</keyword>
<evidence type="ECO:0000256" key="7">
    <source>
        <dbReference type="PIRSR" id="PIRSR601344-1"/>
    </source>
</evidence>
<feature type="region of interest" description="Disordered" evidence="11">
    <location>
        <begin position="1159"/>
        <end position="1208"/>
    </location>
</feature>
<comment type="similarity">
    <text evidence="10">Belongs to the light-harvesting chlorophyll a/b-binding (LHC) protein family.</text>
</comment>
<keyword evidence="4 10" id="KW-0602">Photosynthesis</keyword>
<comment type="subcellular location">
    <subcellularLocation>
        <location evidence="10">Plastid</location>
        <location evidence="10">Chloroplast thylakoid membrane</location>
    </subcellularLocation>
</comment>
<feature type="binding site" evidence="15">
    <location>
        <position position="1428"/>
    </location>
    <ligand>
        <name>chlorophyll b</name>
        <dbReference type="ChEBI" id="CHEBI:61721"/>
        <label>1</label>
        <note>axial binding residue</note>
    </ligand>
    <ligandPart>
        <name>Mg</name>
        <dbReference type="ChEBI" id="CHEBI:25107"/>
    </ligandPart>
</feature>
<keyword evidence="9" id="KW-0418">Kinase</keyword>
<feature type="binding site" evidence="15">
    <location>
        <position position="1508"/>
    </location>
    <ligand>
        <name>chlorophyll b</name>
        <dbReference type="ChEBI" id="CHEBI:61721"/>
        <label>4</label>
    </ligand>
</feature>
<feature type="compositionally biased region" description="Low complexity" evidence="11">
    <location>
        <begin position="479"/>
        <end position="492"/>
    </location>
</feature>
<feature type="binding site" evidence="15">
    <location>
        <position position="1537"/>
    </location>
    <ligand>
        <name>chlorophyll b</name>
        <dbReference type="ChEBI" id="CHEBI:61721"/>
        <label>4</label>
    </ligand>
</feature>
<feature type="binding site" evidence="7">
    <location>
        <position position="1470"/>
    </location>
    <ligand>
        <name>chlorophyll a</name>
        <dbReference type="ChEBI" id="CHEBI:58416"/>
        <label>1</label>
    </ligand>
</feature>
<feature type="binding site" evidence="15">
    <location>
        <position position="1567"/>
    </location>
    <ligand>
        <name>chlorophyll a</name>
        <dbReference type="ChEBI" id="CHEBI:58416"/>
        <label>4</label>
    </ligand>
</feature>
<keyword evidence="10" id="KW-0603">Photosystem I</keyword>
<protein>
    <recommendedName>
        <fullName evidence="9 10">Multifunctional fusion protein</fullName>
    </recommendedName>
    <domain>
        <recommendedName>
            <fullName evidence="9">Diacylglycerol kinase</fullName>
            <shortName evidence="9">DAG kinase</shortName>
            <ecNumber evidence="9">2.7.1.107</ecNumber>
        </recommendedName>
    </domain>
    <domain>
        <recommendedName>
            <fullName evidence="10">Chlorophyll a-b binding protein, chloroplastic</fullName>
        </recommendedName>
    </domain>
</protein>
<gene>
    <name evidence="13" type="ORF">C2E21_0264</name>
</gene>
<evidence type="ECO:0000256" key="2">
    <source>
        <dbReference type="ARBA" id="ARBA00022494"/>
    </source>
</evidence>
<evidence type="ECO:0000256" key="3">
    <source>
        <dbReference type="ARBA" id="ARBA00022528"/>
    </source>
</evidence>
<dbReference type="PROSITE" id="PS50146">
    <property type="entry name" value="DAGK"/>
    <property type="match status" value="1"/>
</dbReference>
<feature type="binding site" evidence="7">
    <location>
        <position position="1519"/>
    </location>
    <ligand>
        <name>chlorophyll a</name>
        <dbReference type="ChEBI" id="CHEBI:58416"/>
        <label>1</label>
    </ligand>
</feature>
<evidence type="ECO:0007829" key="15">
    <source>
        <dbReference type="PDB" id="8BD3"/>
    </source>
</evidence>
<evidence type="ECO:0000256" key="8">
    <source>
        <dbReference type="PROSITE-ProRule" id="PRU00117"/>
    </source>
</evidence>
<keyword evidence="3 10" id="KW-0150">Chloroplast</keyword>
<keyword evidence="8" id="KW-0694">RNA-binding</keyword>
<comment type="catalytic activity">
    <reaction evidence="9">
        <text>a 1,2-diacyl-sn-glycerol + ATP = a 1,2-diacyl-sn-glycero-3-phosphate + ADP + H(+)</text>
        <dbReference type="Rhea" id="RHEA:10272"/>
        <dbReference type="ChEBI" id="CHEBI:15378"/>
        <dbReference type="ChEBI" id="CHEBI:17815"/>
        <dbReference type="ChEBI" id="CHEBI:30616"/>
        <dbReference type="ChEBI" id="CHEBI:58608"/>
        <dbReference type="ChEBI" id="CHEBI:456216"/>
        <dbReference type="EC" id="2.7.1.107"/>
    </reaction>
</comment>
<feature type="binding site" evidence="15">
    <location>
        <position position="1537"/>
    </location>
    <ligand>
        <name>chlorophyll b</name>
        <dbReference type="ChEBI" id="CHEBI:61721"/>
        <label>2</label>
    </ligand>
</feature>
<feature type="binding site" evidence="15">
    <location>
        <position position="1553"/>
    </location>
    <ligand>
        <name>chlorophyll b</name>
        <dbReference type="ChEBI" id="CHEBI:61721"/>
        <label>3</label>
    </ligand>
</feature>
<evidence type="ECO:0000256" key="5">
    <source>
        <dbReference type="ARBA" id="ARBA00022640"/>
    </source>
</evidence>
<dbReference type="GO" id="GO:0009535">
    <property type="term" value="C:chloroplast thylakoid membrane"/>
    <property type="evidence" value="ECO:0007669"/>
    <property type="project" value="UniProtKB-SubCell"/>
</dbReference>
<dbReference type="GO" id="GO:0009523">
    <property type="term" value="C:photosystem II"/>
    <property type="evidence" value="ECO:0007669"/>
    <property type="project" value="UniProtKB-KW"/>
</dbReference>
<feature type="binding site" evidence="7">
    <location>
        <position position="1606"/>
    </location>
    <ligand>
        <name>chlorophyll a</name>
        <dbReference type="ChEBI" id="CHEBI:58416"/>
        <label>1</label>
    </ligand>
</feature>
<dbReference type="GO" id="GO:0009765">
    <property type="term" value="P:photosynthesis, light harvesting"/>
    <property type="evidence" value="ECO:0007669"/>
    <property type="project" value="InterPro"/>
</dbReference>
<feature type="region of interest" description="Disordered" evidence="11">
    <location>
        <begin position="452"/>
        <end position="498"/>
    </location>
</feature>
<dbReference type="InterPro" id="IPR016064">
    <property type="entry name" value="NAD/diacylglycerol_kinase_sf"/>
</dbReference>
<dbReference type="GO" id="GO:0003723">
    <property type="term" value="F:RNA binding"/>
    <property type="evidence" value="ECO:0007669"/>
    <property type="project" value="UniProtKB-UniRule"/>
</dbReference>
<keyword evidence="10" id="KW-0793">Thylakoid</keyword>
<dbReference type="SMART" id="SM00046">
    <property type="entry name" value="DAGKc"/>
    <property type="match status" value="1"/>
</dbReference>
<dbReference type="Gene3D" id="3.40.50.10330">
    <property type="entry name" value="Probable inorganic polyphosphate/atp-NAD kinase, domain 1"/>
    <property type="match status" value="1"/>
</dbReference>
<keyword evidence="14" id="KW-1185">Reference proteome</keyword>
<feature type="binding site" evidence="7">
    <location>
        <position position="1588"/>
    </location>
    <ligand>
        <name>chlorophyll a</name>
        <dbReference type="ChEBI" id="CHEBI:58416"/>
        <label>1</label>
    </ligand>
</feature>
<dbReference type="Proteomes" id="UP000239899">
    <property type="component" value="Unassembled WGS sequence"/>
</dbReference>
<feature type="binding site" evidence="15">
    <location>
        <position position="1545"/>
    </location>
    <ligand>
        <name>chlorophyll b</name>
        <dbReference type="ChEBI" id="CHEBI:61721"/>
        <label>2</label>
        <note>axial binding residue</note>
    </ligand>
    <ligandPart>
        <name>Mg</name>
        <dbReference type="ChEBI" id="CHEBI:25107"/>
    </ligandPart>
</feature>
<feature type="binding site" evidence="7">
    <location>
        <position position="1589"/>
    </location>
    <ligand>
        <name>chlorophyll a</name>
        <dbReference type="ChEBI" id="CHEBI:58416"/>
        <label>1</label>
    </ligand>
</feature>
<feature type="binding site" evidence="15">
    <location>
        <position position="1473"/>
    </location>
    <ligand>
        <name>chlorophyll b</name>
        <dbReference type="ChEBI" id="CHEBI:61721"/>
        <label>2</label>
    </ligand>
</feature>
<dbReference type="GO" id="GO:0005524">
    <property type="term" value="F:ATP binding"/>
    <property type="evidence" value="ECO:0007669"/>
    <property type="project" value="UniProtKB-KW"/>
</dbReference>
<dbReference type="EMDB" id="EMD-15973"/>
<keyword evidence="9" id="KW-0808">Transferase</keyword>
<evidence type="ECO:0000256" key="10">
    <source>
        <dbReference type="RuleBase" id="RU363080"/>
    </source>
</evidence>
<dbReference type="Gene3D" id="1.10.3460.10">
    <property type="entry name" value="Chlorophyll a/b binding protein domain"/>
    <property type="match status" value="1"/>
</dbReference>